<gene>
    <name evidence="1" type="ORF">CDL15_Pgr004868</name>
</gene>
<accession>A0A218W6Y0</accession>
<organism evidence="1 2">
    <name type="scientific">Punica granatum</name>
    <name type="common">Pomegranate</name>
    <dbReference type="NCBI Taxonomy" id="22663"/>
    <lineage>
        <taxon>Eukaryota</taxon>
        <taxon>Viridiplantae</taxon>
        <taxon>Streptophyta</taxon>
        <taxon>Embryophyta</taxon>
        <taxon>Tracheophyta</taxon>
        <taxon>Spermatophyta</taxon>
        <taxon>Magnoliopsida</taxon>
        <taxon>eudicotyledons</taxon>
        <taxon>Gunneridae</taxon>
        <taxon>Pentapetalae</taxon>
        <taxon>rosids</taxon>
        <taxon>malvids</taxon>
        <taxon>Myrtales</taxon>
        <taxon>Lythraceae</taxon>
        <taxon>Punica</taxon>
    </lineage>
</organism>
<reference evidence="2" key="1">
    <citation type="journal article" date="2017" name="Plant J.">
        <title>The pomegranate (Punica granatum L.) genome and the genomics of punicalagin biosynthesis.</title>
        <authorList>
            <person name="Qin G."/>
            <person name="Xu C."/>
            <person name="Ming R."/>
            <person name="Tang H."/>
            <person name="Guyot R."/>
            <person name="Kramer E.M."/>
            <person name="Hu Y."/>
            <person name="Yi X."/>
            <person name="Qi Y."/>
            <person name="Xu X."/>
            <person name="Gao Z."/>
            <person name="Pan H."/>
            <person name="Jian J."/>
            <person name="Tian Y."/>
            <person name="Yue Z."/>
            <person name="Xu Y."/>
        </authorList>
    </citation>
    <scope>NUCLEOTIDE SEQUENCE [LARGE SCALE GENOMIC DNA]</scope>
    <source>
        <strain evidence="2">cv. Dabenzi</strain>
    </source>
</reference>
<dbReference type="EMBL" id="MTKT01005034">
    <property type="protein sequence ID" value="OWM68386.1"/>
    <property type="molecule type" value="Genomic_DNA"/>
</dbReference>
<sequence length="100" mass="10966">MCLQWSQTYNSQSLTVVARSTSPQSLTDFLALTELPPSLVPDPLNSGRVSPWYRSLTVLTLAAPQSPTELTLGRSINPSTVSQPLIDPLGYHLQVLPYQL</sequence>
<protein>
    <submittedName>
        <fullName evidence="1">Uncharacterized protein</fullName>
    </submittedName>
</protein>
<comment type="caution">
    <text evidence="1">The sequence shown here is derived from an EMBL/GenBank/DDBJ whole genome shotgun (WGS) entry which is preliminary data.</text>
</comment>
<proteinExistence type="predicted"/>
<name>A0A218W6Y0_PUNGR</name>
<evidence type="ECO:0000313" key="2">
    <source>
        <dbReference type="Proteomes" id="UP000197138"/>
    </source>
</evidence>
<evidence type="ECO:0000313" key="1">
    <source>
        <dbReference type="EMBL" id="OWM68386.1"/>
    </source>
</evidence>
<dbReference type="Proteomes" id="UP000197138">
    <property type="component" value="Unassembled WGS sequence"/>
</dbReference>
<dbReference type="AlphaFoldDB" id="A0A218W6Y0"/>